<accession>A0A0Q9YJP4</accession>
<organism evidence="2">
    <name type="scientific">Candidatus Berkiella aquae</name>
    <dbReference type="NCBI Taxonomy" id="295108"/>
    <lineage>
        <taxon>Bacteria</taxon>
        <taxon>Pseudomonadati</taxon>
        <taxon>Pseudomonadota</taxon>
        <taxon>Gammaproteobacteria</taxon>
        <taxon>Candidatus Berkiellales</taxon>
        <taxon>Candidatus Berkiellaceae</taxon>
        <taxon>Candidatus Berkiella</taxon>
    </lineage>
</organism>
<evidence type="ECO:0000313" key="4">
    <source>
        <dbReference type="Proteomes" id="UP000051497"/>
    </source>
</evidence>
<dbReference type="AlphaFoldDB" id="A0A0Q9YJP4"/>
<reference evidence="3" key="2">
    <citation type="journal article" date="2016" name="Genome Announc.">
        <title>Draft Genome Sequences of Two Novel Amoeba-Resistant Intranuclear Bacteria, 'Candidatus Berkiella cookevillensis' and 'Candidatus Berkiella aquae'.</title>
        <authorList>
            <person name="Mehari Y.T."/>
            <person name="Arivett B.A."/>
            <person name="Farone A.L."/>
            <person name="Gunderson J.H."/>
            <person name="Farone M.B."/>
        </authorList>
    </citation>
    <scope>NUCLEOTIDE SEQUENCE</scope>
    <source>
        <strain evidence="3">HT99</strain>
    </source>
</reference>
<feature type="compositionally biased region" description="Basic and acidic residues" evidence="1">
    <location>
        <begin position="118"/>
        <end position="131"/>
    </location>
</feature>
<keyword evidence="4" id="KW-1185">Reference proteome</keyword>
<dbReference type="Proteomes" id="UP000051497">
    <property type="component" value="Unassembled WGS sequence"/>
</dbReference>
<evidence type="ECO:0000313" key="2">
    <source>
        <dbReference type="EMBL" id="KRG20885.1"/>
    </source>
</evidence>
<evidence type="ECO:0000256" key="1">
    <source>
        <dbReference type="SAM" id="MobiDB-lite"/>
    </source>
</evidence>
<evidence type="ECO:0000313" key="3">
    <source>
        <dbReference type="EMBL" id="MCS5711362.1"/>
    </source>
</evidence>
<feature type="region of interest" description="Disordered" evidence="1">
    <location>
        <begin position="116"/>
        <end position="145"/>
    </location>
</feature>
<comment type="caution">
    <text evidence="2">The sequence shown here is derived from an EMBL/GenBank/DDBJ whole genome shotgun (WGS) entry which is preliminary data.</text>
</comment>
<name>A0A0Q9YJP4_9GAMM</name>
<protein>
    <submittedName>
        <fullName evidence="2">Uncharacterized protein</fullName>
    </submittedName>
</protein>
<reference evidence="3" key="3">
    <citation type="submission" date="2021-06" db="EMBL/GenBank/DDBJ databases">
        <title>Genomic Description and Analysis of Intracellular Bacteria, Candidatus Berkiella cookevillensis and Candidatus Berkiella aquae.</title>
        <authorList>
            <person name="Kidane D.T."/>
            <person name="Mehari Y.T."/>
            <person name="Rice F.C."/>
            <person name="Arivett B.A."/>
            <person name="Farone A.L."/>
            <person name="Berk S.G."/>
            <person name="Farone M.B."/>
        </authorList>
    </citation>
    <scope>NUCLEOTIDE SEQUENCE</scope>
    <source>
        <strain evidence="3">HT99</strain>
    </source>
</reference>
<reference evidence="2" key="1">
    <citation type="submission" date="2015-09" db="EMBL/GenBank/DDBJ databases">
        <title>Draft Genome Sequences of Two Novel Amoeba-resistant Intranuclear Bacteria, Candidatus Berkiella cookevillensis and Candidatus Berkiella aquae.</title>
        <authorList>
            <person name="Mehari Y.T."/>
            <person name="Arivett B.A."/>
            <person name="Farone A.L."/>
            <person name="Gunderson J.H."/>
            <person name="Farone M.B."/>
        </authorList>
    </citation>
    <scope>NUCLEOTIDE SEQUENCE [LARGE SCALE GENOMIC DNA]</scope>
    <source>
        <strain evidence="2">HT99</strain>
    </source>
</reference>
<dbReference type="EMBL" id="LKAJ02000001">
    <property type="protein sequence ID" value="MCS5711362.1"/>
    <property type="molecule type" value="Genomic_DNA"/>
</dbReference>
<sequence length="182" mass="21045">MANVQKDAFDELMKQFPQKTYDQYSNLLDLARNFGNDVVKQKLVNKPEDELKQIRKGLKQHSGQINELVSTLYANVQEFIQKHHPERAEPSHKKDERLENAVGNELQRRLLEASWMKNTDEAADPKVDNARRRAQAADSKEAQPFVEQFKNAVKAEVENRLKAKLKAMPQPKPGKKIEPRPY</sequence>
<dbReference type="STRING" id="295108.HT99x_02102"/>
<gene>
    <name evidence="3" type="ORF">HT99x_007935</name>
    <name evidence="2" type="ORF">HT99x_02102</name>
</gene>
<dbReference type="EMBL" id="LKAJ01000008">
    <property type="protein sequence ID" value="KRG20885.1"/>
    <property type="molecule type" value="Genomic_DNA"/>
</dbReference>
<proteinExistence type="predicted"/>
<dbReference type="RefSeq" id="WP_075066726.1">
    <property type="nucleotide sequence ID" value="NZ_LKAJ02000001.1"/>
</dbReference>
<feature type="region of interest" description="Disordered" evidence="1">
    <location>
        <begin position="163"/>
        <end position="182"/>
    </location>
</feature>